<comment type="caution">
    <text evidence="2">The sequence shown here is derived from an EMBL/GenBank/DDBJ whole genome shotgun (WGS) entry which is preliminary data.</text>
</comment>
<protein>
    <submittedName>
        <fullName evidence="2">Uncharacterized protein</fullName>
    </submittedName>
</protein>
<name>A0ABV6MX21_9PSEU</name>
<feature type="chain" id="PRO_5045336861" evidence="1">
    <location>
        <begin position="27"/>
        <end position="608"/>
    </location>
</feature>
<evidence type="ECO:0000256" key="1">
    <source>
        <dbReference type="SAM" id="SignalP"/>
    </source>
</evidence>
<keyword evidence="1" id="KW-0732">Signal</keyword>
<evidence type="ECO:0000313" key="2">
    <source>
        <dbReference type="EMBL" id="MFC0544396.1"/>
    </source>
</evidence>
<sequence>MKTPYLLGAVTTAAAVALGSPAVAHAAGPQHAIPQDVLLPTGDHVLVTGDTVVVVPRPGIGYLREKINGDTYVVPTDALGHGDPARFDVTALAHGVAPTTAAHPNFPMHTVTLDVLGADGRPAAAALNVVNLDNMRLYQGFPFAEDGQARISVPSGHYGLTTYVPSRDGDKVTELRVLSGVITVDGDQTVTLDARAATAPVSVQTPRPAQLTDLAVHSAWRDATKLGWLESEFDTPNVPVLLTPDAAPPVGERLIHITAHLEATDYTYDLAFRESGAIPADQRHRVTADQLQTLHANYFGHLNAGIARAIWAVGMDLPNQTLHPVAAPLHRTEYVGGASDLIAVDVVVADAVKLTGIDFDGPRAVQPGHTRTADWLREPLTPGLLQPTPVITNPTTPAASIWGWGCADCRTGDTLGISVQTANDSDPGHAIALEDKDITSSHLVLSSNGKVYADTQSSTTGPVTVPAAEAVYHLVYDTTVNPEWLGHSTTSHTEWTFKSGHSGTRTVPANWSCDNIGSVDQCSALPLLDVRYNLDDKTVIFAHAPAAAASPITKATAAISYDGKAWHSVPLISLGDGKFRALRLGQPKALKVSATDAAGNSLQQTVSY</sequence>
<dbReference type="EMBL" id="JBHLUD010000007">
    <property type="protein sequence ID" value="MFC0544396.1"/>
    <property type="molecule type" value="Genomic_DNA"/>
</dbReference>
<keyword evidence="3" id="KW-1185">Reference proteome</keyword>
<gene>
    <name evidence="2" type="ORF">ACFFH7_23020</name>
</gene>
<feature type="signal peptide" evidence="1">
    <location>
        <begin position="1"/>
        <end position="26"/>
    </location>
</feature>
<proteinExistence type="predicted"/>
<organism evidence="2 3">
    <name type="scientific">Kutzneria chonburiensis</name>
    <dbReference type="NCBI Taxonomy" id="1483604"/>
    <lineage>
        <taxon>Bacteria</taxon>
        <taxon>Bacillati</taxon>
        <taxon>Actinomycetota</taxon>
        <taxon>Actinomycetes</taxon>
        <taxon>Pseudonocardiales</taxon>
        <taxon>Pseudonocardiaceae</taxon>
        <taxon>Kutzneria</taxon>
    </lineage>
</organism>
<evidence type="ECO:0000313" key="3">
    <source>
        <dbReference type="Proteomes" id="UP001589810"/>
    </source>
</evidence>
<reference evidence="2 3" key="1">
    <citation type="submission" date="2024-09" db="EMBL/GenBank/DDBJ databases">
        <authorList>
            <person name="Sun Q."/>
            <person name="Mori K."/>
        </authorList>
    </citation>
    <scope>NUCLEOTIDE SEQUENCE [LARGE SCALE GENOMIC DNA]</scope>
    <source>
        <strain evidence="2 3">TBRC 1432</strain>
    </source>
</reference>
<dbReference type="Proteomes" id="UP001589810">
    <property type="component" value="Unassembled WGS sequence"/>
</dbReference>
<accession>A0ABV6MX21</accession>
<dbReference type="RefSeq" id="WP_273935886.1">
    <property type="nucleotide sequence ID" value="NZ_CP097263.1"/>
</dbReference>